<dbReference type="InterPro" id="IPR003615">
    <property type="entry name" value="HNH_nuc"/>
</dbReference>
<protein>
    <submittedName>
        <fullName evidence="3">Conserved 13E12 repeat family protein</fullName>
    </submittedName>
</protein>
<feature type="domain" description="HNH nuclease" evidence="2">
    <location>
        <begin position="423"/>
        <end position="473"/>
    </location>
</feature>
<dbReference type="AlphaFoldDB" id="A0A378UAH3"/>
<name>A0A378UAH3_MYCFO</name>
<evidence type="ECO:0000313" key="4">
    <source>
        <dbReference type="Proteomes" id="UP000255389"/>
    </source>
</evidence>
<dbReference type="Pfam" id="PF01844">
    <property type="entry name" value="HNH"/>
    <property type="match status" value="1"/>
</dbReference>
<feature type="region of interest" description="Disordered" evidence="1">
    <location>
        <begin position="1"/>
        <end position="47"/>
    </location>
</feature>
<accession>A0A378UAH3</accession>
<dbReference type="CDD" id="cd00085">
    <property type="entry name" value="HNHc"/>
    <property type="match status" value="1"/>
</dbReference>
<dbReference type="GO" id="GO:0003676">
    <property type="term" value="F:nucleic acid binding"/>
    <property type="evidence" value="ECO:0007669"/>
    <property type="project" value="InterPro"/>
</dbReference>
<evidence type="ECO:0000259" key="2">
    <source>
        <dbReference type="SMART" id="SM00507"/>
    </source>
</evidence>
<reference evidence="3 4" key="1">
    <citation type="submission" date="2018-06" db="EMBL/GenBank/DDBJ databases">
        <authorList>
            <consortium name="Pathogen Informatics"/>
            <person name="Doyle S."/>
        </authorList>
    </citation>
    <scope>NUCLEOTIDE SEQUENCE [LARGE SCALE GENOMIC DNA]</scope>
    <source>
        <strain evidence="3 4">NCTC1542</strain>
    </source>
</reference>
<dbReference type="GO" id="GO:0004519">
    <property type="term" value="F:endonuclease activity"/>
    <property type="evidence" value="ECO:0007669"/>
    <property type="project" value="InterPro"/>
</dbReference>
<feature type="compositionally biased region" description="Basic and acidic residues" evidence="1">
    <location>
        <begin position="1"/>
        <end position="11"/>
    </location>
</feature>
<dbReference type="GO" id="GO:0008270">
    <property type="term" value="F:zinc ion binding"/>
    <property type="evidence" value="ECO:0007669"/>
    <property type="project" value="InterPro"/>
</dbReference>
<organism evidence="3 4">
    <name type="scientific">Mycolicibacterium fortuitum</name>
    <name type="common">Mycobacterium fortuitum</name>
    <dbReference type="NCBI Taxonomy" id="1766"/>
    <lineage>
        <taxon>Bacteria</taxon>
        <taxon>Bacillati</taxon>
        <taxon>Actinomycetota</taxon>
        <taxon>Actinomycetes</taxon>
        <taxon>Mycobacteriales</taxon>
        <taxon>Mycobacteriaceae</taxon>
        <taxon>Mycolicibacterium</taxon>
    </lineage>
</organism>
<dbReference type="EMBL" id="UGQY01000001">
    <property type="protein sequence ID" value="STZ74394.1"/>
    <property type="molecule type" value="Genomic_DNA"/>
</dbReference>
<dbReference type="SMART" id="SM00507">
    <property type="entry name" value="HNHc"/>
    <property type="match status" value="1"/>
</dbReference>
<dbReference type="Proteomes" id="UP000255389">
    <property type="component" value="Unassembled WGS sequence"/>
</dbReference>
<proteinExistence type="predicted"/>
<dbReference type="Gene3D" id="1.10.30.50">
    <property type="match status" value="1"/>
</dbReference>
<gene>
    <name evidence="3" type="ORF">NCTC1542_01946</name>
</gene>
<sequence length="531" mass="57059">MQPGHLRPDLRHHTREVAALPRGKGGREPVVQHTTTDHGLTGVDPGSADVHEQLAGSRDGPRHITDLQDVDPAVLIELSRLAHTAYDESAGENIPTSLHPSDPECSIEHMFESVAKVDPTADEAALRDRIAELERLKCAAAAGQARATVALESARHAAEAATRVPITRRGRGLGSEIGLARMDSPANGRQHLSDARILVHDLPHTLAALECGVLTEARARLIVREAACLSPTDRHRLDHQLCADHTNLIGLGDTRIRNDAKTIAYQLDPVAVIDRATRAPEGRNVTFRPAPDAMAFVTALLPATDAASVQSALIDAADRCADGRNRGQAMADTLVARVTGRDVTQPVPVAVDLVLSDDTLFAGGTQPALLQGHGPIPAATARHMIGDALTHDDSWATLRRLYAAPDTGALVAMESRSRRFPKGLARFIATRDQTCRTPYCDARIRHIDHAEPHHRNGPTSAANGQGLCEHCNYAKEAPGWRVVAAVDEFGRHTTDHITPTGATYRSTAPPLAGGMRILTREIHIVVNKRAA</sequence>
<evidence type="ECO:0000256" key="1">
    <source>
        <dbReference type="SAM" id="MobiDB-lite"/>
    </source>
</evidence>
<evidence type="ECO:0000313" key="3">
    <source>
        <dbReference type="EMBL" id="STZ74394.1"/>
    </source>
</evidence>
<dbReference type="InterPro" id="IPR002711">
    <property type="entry name" value="HNH"/>
</dbReference>